<keyword evidence="8" id="KW-0653">Protein transport</keyword>
<dbReference type="EMBL" id="JWIC01000001">
    <property type="protein sequence ID" value="KID59110.1"/>
    <property type="molecule type" value="Genomic_DNA"/>
</dbReference>
<evidence type="ECO:0000256" key="9">
    <source>
        <dbReference type="ARBA" id="ARBA00023136"/>
    </source>
</evidence>
<dbReference type="GO" id="GO:0015628">
    <property type="term" value="P:protein secretion by the type II secretion system"/>
    <property type="evidence" value="ECO:0007669"/>
    <property type="project" value="InterPro"/>
</dbReference>
<dbReference type="GO" id="GO:0015627">
    <property type="term" value="C:type II protein secretion system complex"/>
    <property type="evidence" value="ECO:0007669"/>
    <property type="project" value="InterPro"/>
</dbReference>
<dbReference type="AlphaFoldDB" id="A0A0C1QIK5"/>
<dbReference type="InterPro" id="IPR000645">
    <property type="entry name" value="T2SS_GspN_CS"/>
</dbReference>
<gene>
    <name evidence="11" type="ORF">JF50_01245</name>
</gene>
<sequence length="252" mass="27327">MKNAVSVVLAFLFAFIVFTVVSIPAPIALQLAQSHIPPNVRLGTVTGTLWDGQVSGVQYQNVQLNDVKWQLNGWGLLTGQVQGKINFGNARQSSEISGRSHFAVSLFGNDIELENTTLRFSVEQAMRQVNLPLPVDAKGRVILELDEYMSGQPYCENLKGDISSPDIQVKGMSGWFSVGELSGVLSCKSGDIAIVVEPENLLGLRADATLAENMQFKVAGNVKPDASLPKEVHDAVKYLGRPDSQGRYPVSL</sequence>
<keyword evidence="9" id="KW-0472">Membrane</keyword>
<protein>
    <recommendedName>
        <fullName evidence="3">Type II secretion system protein N</fullName>
    </recommendedName>
    <alternativeName>
        <fullName evidence="10">General secretion pathway protein N</fullName>
    </alternativeName>
</protein>
<evidence type="ECO:0000313" key="11">
    <source>
        <dbReference type="EMBL" id="KID59110.1"/>
    </source>
</evidence>
<evidence type="ECO:0000256" key="6">
    <source>
        <dbReference type="ARBA" id="ARBA00022519"/>
    </source>
</evidence>
<proteinExistence type="inferred from homology"/>
<name>A0A0C1QIK5_9GAMM</name>
<evidence type="ECO:0000256" key="4">
    <source>
        <dbReference type="ARBA" id="ARBA00022448"/>
    </source>
</evidence>
<evidence type="ECO:0000313" key="12">
    <source>
        <dbReference type="Proteomes" id="UP000031327"/>
    </source>
</evidence>
<dbReference type="Pfam" id="PF01203">
    <property type="entry name" value="T2SSN"/>
    <property type="match status" value="1"/>
</dbReference>
<dbReference type="OrthoDB" id="6118198at2"/>
<comment type="subcellular location">
    <subcellularLocation>
        <location evidence="1">Cell inner membrane</location>
    </subcellularLocation>
</comment>
<dbReference type="RefSeq" id="WP_039607708.1">
    <property type="nucleotide sequence ID" value="NZ_JWIC01000001.1"/>
</dbReference>
<reference evidence="11 12" key="1">
    <citation type="submission" date="2014-12" db="EMBL/GenBank/DDBJ databases">
        <title>Draft Genome Sequence of Pseudoalteromonas luteoviolacea HI1.</title>
        <authorList>
            <person name="Asahina A.Y."/>
            <person name="Hadfield M.G."/>
        </authorList>
    </citation>
    <scope>NUCLEOTIDE SEQUENCE [LARGE SCALE GENOMIC DNA]</scope>
    <source>
        <strain evidence="11 12">HI1</strain>
    </source>
</reference>
<keyword evidence="5" id="KW-1003">Cell membrane</keyword>
<dbReference type="InterPro" id="IPR022792">
    <property type="entry name" value="T2SS_protein-GspN"/>
</dbReference>
<comment type="similarity">
    <text evidence="2">Belongs to the GSP N family.</text>
</comment>
<evidence type="ECO:0000256" key="8">
    <source>
        <dbReference type="ARBA" id="ARBA00022927"/>
    </source>
</evidence>
<evidence type="ECO:0000256" key="10">
    <source>
        <dbReference type="ARBA" id="ARBA00030772"/>
    </source>
</evidence>
<organism evidence="11 12">
    <name type="scientific">Pseudoalteromonas luteoviolacea</name>
    <dbReference type="NCBI Taxonomy" id="43657"/>
    <lineage>
        <taxon>Bacteria</taxon>
        <taxon>Pseudomonadati</taxon>
        <taxon>Pseudomonadota</taxon>
        <taxon>Gammaproteobacteria</taxon>
        <taxon>Alteromonadales</taxon>
        <taxon>Pseudoalteromonadaceae</taxon>
        <taxon>Pseudoalteromonas</taxon>
    </lineage>
</organism>
<dbReference type="GO" id="GO:0005886">
    <property type="term" value="C:plasma membrane"/>
    <property type="evidence" value="ECO:0007669"/>
    <property type="project" value="UniProtKB-SubCell"/>
</dbReference>
<evidence type="ECO:0000256" key="2">
    <source>
        <dbReference type="ARBA" id="ARBA00007208"/>
    </source>
</evidence>
<evidence type="ECO:0000256" key="7">
    <source>
        <dbReference type="ARBA" id="ARBA00022692"/>
    </source>
</evidence>
<dbReference type="Proteomes" id="UP000031327">
    <property type="component" value="Unassembled WGS sequence"/>
</dbReference>
<evidence type="ECO:0000256" key="1">
    <source>
        <dbReference type="ARBA" id="ARBA00004533"/>
    </source>
</evidence>
<comment type="caution">
    <text evidence="11">The sequence shown here is derived from an EMBL/GenBank/DDBJ whole genome shotgun (WGS) entry which is preliminary data.</text>
</comment>
<evidence type="ECO:0000256" key="3">
    <source>
        <dbReference type="ARBA" id="ARBA00021563"/>
    </source>
</evidence>
<keyword evidence="4" id="KW-0813">Transport</keyword>
<evidence type="ECO:0000256" key="5">
    <source>
        <dbReference type="ARBA" id="ARBA00022475"/>
    </source>
</evidence>
<keyword evidence="7" id="KW-0812">Transmembrane</keyword>
<dbReference type="PROSITE" id="PS01142">
    <property type="entry name" value="T2SP_N"/>
    <property type="match status" value="1"/>
</dbReference>
<accession>A0A0C1QIK5</accession>
<keyword evidence="6" id="KW-0997">Cell inner membrane</keyword>